<evidence type="ECO:0000256" key="1">
    <source>
        <dbReference type="ARBA" id="ARBA00038310"/>
    </source>
</evidence>
<accession>A0A562YHM9</accession>
<evidence type="ECO:0000313" key="4">
    <source>
        <dbReference type="Proteomes" id="UP000295814"/>
    </source>
</evidence>
<dbReference type="PANTHER" id="PTHR43569">
    <property type="entry name" value="AMIDOHYDROLASE"/>
    <property type="match status" value="1"/>
</dbReference>
<dbReference type="InterPro" id="IPR052350">
    <property type="entry name" value="Metallo-dep_Lactonases"/>
</dbReference>
<evidence type="ECO:0000259" key="2">
    <source>
        <dbReference type="Pfam" id="PF04909"/>
    </source>
</evidence>
<dbReference type="Gene3D" id="3.20.20.140">
    <property type="entry name" value="Metal-dependent hydrolases"/>
    <property type="match status" value="1"/>
</dbReference>
<dbReference type="PANTHER" id="PTHR43569:SF2">
    <property type="entry name" value="AMIDOHYDROLASE-RELATED DOMAIN-CONTAINING PROTEIN"/>
    <property type="match status" value="1"/>
</dbReference>
<keyword evidence="3" id="KW-0378">Hydrolase</keyword>
<reference evidence="3 4" key="2">
    <citation type="submission" date="2019-07" db="EMBL/GenBank/DDBJ databases">
        <title>Seonamhaeicola sp. W255 draft genome.</title>
        <authorList>
            <person name="Zhang X.-Y."/>
            <person name="Zhang R."/>
            <person name="Zhong Y.-L."/>
            <person name="Du Z.-J."/>
        </authorList>
    </citation>
    <scope>NUCLEOTIDE SEQUENCE [LARGE SCALE GENOMIC DNA]</scope>
    <source>
        <strain evidence="3 4">W255</strain>
    </source>
</reference>
<dbReference type="RefSeq" id="WP_133354577.1">
    <property type="nucleotide sequence ID" value="NZ_SMZJ02000001.1"/>
</dbReference>
<dbReference type="Proteomes" id="UP000295814">
    <property type="component" value="Unassembled WGS sequence"/>
</dbReference>
<comment type="similarity">
    <text evidence="1">Belongs to the metallo-dependent hydrolases superfamily.</text>
</comment>
<dbReference type="InterPro" id="IPR006680">
    <property type="entry name" value="Amidohydro-rel"/>
</dbReference>
<dbReference type="GO" id="GO:0016787">
    <property type="term" value="F:hydrolase activity"/>
    <property type="evidence" value="ECO:0007669"/>
    <property type="project" value="UniProtKB-KW"/>
</dbReference>
<organism evidence="3 4">
    <name type="scientific">Seonamhaeicola sediminis</name>
    <dbReference type="NCBI Taxonomy" id="2528206"/>
    <lineage>
        <taxon>Bacteria</taxon>
        <taxon>Pseudomonadati</taxon>
        <taxon>Bacteroidota</taxon>
        <taxon>Flavobacteriia</taxon>
        <taxon>Flavobacteriales</taxon>
        <taxon>Flavobacteriaceae</taxon>
    </lineage>
</organism>
<gene>
    <name evidence="3" type="ORF">E1J38_001525</name>
</gene>
<dbReference type="AlphaFoldDB" id="A0A562YHM9"/>
<proteinExistence type="inferred from homology"/>
<name>A0A562YHM9_9FLAO</name>
<dbReference type="OrthoDB" id="633728at2"/>
<feature type="domain" description="Amidohydrolase-related" evidence="2">
    <location>
        <begin position="30"/>
        <end position="277"/>
    </location>
</feature>
<sequence>MTINLKIYVVFISLLAFTKASYGQHKTARIDAHIHFYDTNRDSSYAFLNNKKKESNHDLFRPHLQKDFLEVANSSGFNYAYLVEASSRREDNFWLSKIASESDNILGFTVNLNPLDANFKSDLDALKKNTRFRGVRPRYKGLDFSNPEVLKQLRELDKRNLVLEMNGLKHVATIAKKYPNMHIVVNHFGGGKLKNGVLQNEENYKKALQKVASFPNVFMKISALHTLSGKNNAPKKLKYYKPLLDANLEAFGPNRLLFGSNWPLSSLRGTYNNAVQILEKYCKTRNDLSEEQLFFNNVRKAYGLINPTIPTFMELGNDELRLKLDLRRGGAIAYISKSDVDRNIVNVHDEGRYIQQSYYGGNIINRQNEGQKKAWSPWSWNPIQVGDCYRNRAEILEYKQEGNTLYVKCIPMLWDMKNKAAEAIMEQWTTLEGNVIKVQNKLTCHRTDSIYGEGKTHNQELPAVYPISALNNLYSYFGDKPFTGEPLDNPKVVNLRSGFWGKYKNNMVTESWMAFVNDDLWGMGVYSPKCANFLAGMAKDPGYEAYDSATSYMAPIHPATLNKNTVYEFDYYLIVGELNDIRNDIYDLKKSIKTE</sequence>
<keyword evidence="4" id="KW-1185">Reference proteome</keyword>
<dbReference type="EMBL" id="SMZJ02000001">
    <property type="protein sequence ID" value="TWO34562.1"/>
    <property type="molecule type" value="Genomic_DNA"/>
</dbReference>
<reference evidence="3 4" key="1">
    <citation type="submission" date="2019-03" db="EMBL/GenBank/DDBJ databases">
        <authorList>
            <person name="Zhong Y.L."/>
        </authorList>
    </citation>
    <scope>NUCLEOTIDE SEQUENCE [LARGE SCALE GENOMIC DNA]</scope>
    <source>
        <strain evidence="3 4">W255</strain>
    </source>
</reference>
<comment type="caution">
    <text evidence="3">The sequence shown here is derived from an EMBL/GenBank/DDBJ whole genome shotgun (WGS) entry which is preliminary data.</text>
</comment>
<protein>
    <submittedName>
        <fullName evidence="3">Amidohydrolase family protein</fullName>
    </submittedName>
</protein>
<dbReference type="Pfam" id="PF04909">
    <property type="entry name" value="Amidohydro_2"/>
    <property type="match status" value="1"/>
</dbReference>
<dbReference type="InterPro" id="IPR032466">
    <property type="entry name" value="Metal_Hydrolase"/>
</dbReference>
<dbReference type="SUPFAM" id="SSF51556">
    <property type="entry name" value="Metallo-dependent hydrolases"/>
    <property type="match status" value="1"/>
</dbReference>
<evidence type="ECO:0000313" key="3">
    <source>
        <dbReference type="EMBL" id="TWO34562.1"/>
    </source>
</evidence>